<gene>
    <name evidence="1" type="ORF">URODEC1_LOCUS60360</name>
</gene>
<dbReference type="AlphaFoldDB" id="A0ABC9B3P4"/>
<protein>
    <submittedName>
        <fullName evidence="1">Uncharacterized protein</fullName>
    </submittedName>
</protein>
<evidence type="ECO:0000313" key="2">
    <source>
        <dbReference type="Proteomes" id="UP001497457"/>
    </source>
</evidence>
<proteinExistence type="predicted"/>
<dbReference type="Proteomes" id="UP001497457">
    <property type="component" value="Chromosome 24b"/>
</dbReference>
<dbReference type="EMBL" id="OZ075134">
    <property type="protein sequence ID" value="CAL4990718.1"/>
    <property type="molecule type" value="Genomic_DNA"/>
</dbReference>
<accession>A0ABC9B3P4</accession>
<reference evidence="1" key="1">
    <citation type="submission" date="2024-10" db="EMBL/GenBank/DDBJ databases">
        <authorList>
            <person name="Ryan C."/>
        </authorList>
    </citation>
    <scope>NUCLEOTIDE SEQUENCE [LARGE SCALE GENOMIC DNA]</scope>
</reference>
<sequence>MFVEDRSIRQWVVQSFPPELIHVVVDRLLQDASSATCVLEHLLSTIFELGLICSSGSPDQMMPMSEVVVRLKKIIKDYAKSASATTQSATQ</sequence>
<evidence type="ECO:0000313" key="1">
    <source>
        <dbReference type="EMBL" id="CAL4990718.1"/>
    </source>
</evidence>
<keyword evidence="2" id="KW-1185">Reference proteome</keyword>
<name>A0ABC9B3P4_9POAL</name>
<organism evidence="1 2">
    <name type="scientific">Urochloa decumbens</name>
    <dbReference type="NCBI Taxonomy" id="240449"/>
    <lineage>
        <taxon>Eukaryota</taxon>
        <taxon>Viridiplantae</taxon>
        <taxon>Streptophyta</taxon>
        <taxon>Embryophyta</taxon>
        <taxon>Tracheophyta</taxon>
        <taxon>Spermatophyta</taxon>
        <taxon>Magnoliopsida</taxon>
        <taxon>Liliopsida</taxon>
        <taxon>Poales</taxon>
        <taxon>Poaceae</taxon>
        <taxon>PACMAD clade</taxon>
        <taxon>Panicoideae</taxon>
        <taxon>Panicodae</taxon>
        <taxon>Paniceae</taxon>
        <taxon>Melinidinae</taxon>
        <taxon>Urochloa</taxon>
    </lineage>
</organism>